<dbReference type="PATRIC" id="fig|442.8.peg.722"/>
<evidence type="ECO:0000313" key="1">
    <source>
        <dbReference type="EMBL" id="KXV17645.1"/>
    </source>
</evidence>
<evidence type="ECO:0000313" key="2">
    <source>
        <dbReference type="Proteomes" id="UP000075655"/>
    </source>
</evidence>
<dbReference type="Proteomes" id="UP000075655">
    <property type="component" value="Unassembled WGS sequence"/>
</dbReference>
<sequence length="130" mass="14081">MFGHEAPCAKAGPGNETGIGDMRATAFLIGLKIECPDDLMVTGLRDIDAMLHIHPVRQRLPPSPVTGQRVGFCLAQDRGQETPDSFTVQRLGGTDQEVRVGLGWRERHNGTLFHILGALADPGYDTASYP</sequence>
<organism evidence="1 2">
    <name type="scientific">Gluconobacter oxydans</name>
    <name type="common">Gluconobacter suboxydans</name>
    <dbReference type="NCBI Taxonomy" id="442"/>
    <lineage>
        <taxon>Bacteria</taxon>
        <taxon>Pseudomonadati</taxon>
        <taxon>Pseudomonadota</taxon>
        <taxon>Alphaproteobacteria</taxon>
        <taxon>Acetobacterales</taxon>
        <taxon>Acetobacteraceae</taxon>
        <taxon>Gluconobacter</taxon>
    </lineage>
</organism>
<comment type="caution">
    <text evidence="1">The sequence shown here is derived from an EMBL/GenBank/DDBJ whole genome shotgun (WGS) entry which is preliminary data.</text>
</comment>
<name>A0A149RTD5_GLUOY</name>
<dbReference type="AlphaFoldDB" id="A0A149RTD5"/>
<accession>A0A149RTD5</accession>
<gene>
    <name evidence="1" type="ORF">AD934_11285</name>
</gene>
<protein>
    <submittedName>
        <fullName evidence="1">Uncharacterized protein</fullName>
    </submittedName>
</protein>
<reference evidence="1 2" key="1">
    <citation type="submission" date="2015-06" db="EMBL/GenBank/DDBJ databases">
        <title>Improved classification and identification of acetic acid bacteria using matrix-assisted laser desorption/ionization time-of-flight mass spectrometry; Gluconobacter nephelii and Gluconobacter uchimurae are later heterotypic synonyms of Gluconobacter japonicus and Gluconobacter oxydans, respectively.</title>
        <authorList>
            <person name="Li L."/>
            <person name="Cleenwerck I."/>
            <person name="De Vuyst L."/>
            <person name="Vandamme P."/>
        </authorList>
    </citation>
    <scope>NUCLEOTIDE SEQUENCE [LARGE SCALE GENOMIC DNA]</scope>
    <source>
        <strain evidence="1 2">LMG 1676</strain>
    </source>
</reference>
<proteinExistence type="predicted"/>
<dbReference type="EMBL" id="LHZG01000177">
    <property type="protein sequence ID" value="KXV17645.1"/>
    <property type="molecule type" value="Genomic_DNA"/>
</dbReference>